<dbReference type="HOGENOM" id="CLU_019142_0_0_1"/>
<dbReference type="OMA" id="EFKILYR"/>
<gene>
    <name evidence="3" type="primary">PDC4</name>
    <name evidence="3" type="ORF">PICST_15404</name>
</gene>
<dbReference type="KEGG" id="pic:PICST_15404"/>
<dbReference type="AlphaFoldDB" id="A3LRT2"/>
<dbReference type="PANTHER" id="PTHR19303">
    <property type="entry name" value="TRANSPOSON"/>
    <property type="match status" value="1"/>
</dbReference>
<evidence type="ECO:0000256" key="1">
    <source>
        <dbReference type="ARBA" id="ARBA00023125"/>
    </source>
</evidence>
<dbReference type="PANTHER" id="PTHR19303:SF73">
    <property type="entry name" value="PROTEIN PDC2"/>
    <property type="match status" value="1"/>
</dbReference>
<dbReference type="InterPro" id="IPR006600">
    <property type="entry name" value="HTH_CenpB_DNA-bd_dom"/>
</dbReference>
<dbReference type="Gene3D" id="1.10.10.60">
    <property type="entry name" value="Homeodomain-like"/>
    <property type="match status" value="2"/>
</dbReference>
<dbReference type="EMBL" id="CP000497">
    <property type="protein sequence ID" value="ABN65444.2"/>
    <property type="molecule type" value="Genomic_DNA"/>
</dbReference>
<feature type="non-terminal residue" evidence="3">
    <location>
        <position position="533"/>
    </location>
</feature>
<dbReference type="RefSeq" id="XP_001383473.2">
    <property type="nucleotide sequence ID" value="XM_001383436.1"/>
</dbReference>
<dbReference type="InParanoid" id="A3LRT2"/>
<dbReference type="OrthoDB" id="125347at2759"/>
<dbReference type="GO" id="GO:0005634">
    <property type="term" value="C:nucleus"/>
    <property type="evidence" value="ECO:0007669"/>
    <property type="project" value="TreeGrafter"/>
</dbReference>
<evidence type="ECO:0000259" key="2">
    <source>
        <dbReference type="PROSITE" id="PS51253"/>
    </source>
</evidence>
<dbReference type="STRING" id="322104.A3LRT2"/>
<dbReference type="PROSITE" id="PS51253">
    <property type="entry name" value="HTH_CENPB"/>
    <property type="match status" value="1"/>
</dbReference>
<dbReference type="GeneID" id="4838124"/>
<dbReference type="SUPFAM" id="SSF46689">
    <property type="entry name" value="Homeodomain-like"/>
    <property type="match status" value="1"/>
</dbReference>
<dbReference type="GO" id="GO:0003677">
    <property type="term" value="F:DNA binding"/>
    <property type="evidence" value="ECO:0007669"/>
    <property type="project" value="UniProtKB-KW"/>
</dbReference>
<organism evidence="3 4">
    <name type="scientific">Scheffersomyces stipitis (strain ATCC 58785 / CBS 6054 / NBRC 10063 / NRRL Y-11545)</name>
    <name type="common">Yeast</name>
    <name type="synonym">Pichia stipitis</name>
    <dbReference type="NCBI Taxonomy" id="322104"/>
    <lineage>
        <taxon>Eukaryota</taxon>
        <taxon>Fungi</taxon>
        <taxon>Dikarya</taxon>
        <taxon>Ascomycota</taxon>
        <taxon>Saccharomycotina</taxon>
        <taxon>Pichiomycetes</taxon>
        <taxon>Debaryomycetaceae</taxon>
        <taxon>Scheffersomyces</taxon>
    </lineage>
</organism>
<keyword evidence="4" id="KW-1185">Reference proteome</keyword>
<dbReference type="InterPro" id="IPR004875">
    <property type="entry name" value="DDE_SF_endonuclease_dom"/>
</dbReference>
<keyword evidence="1" id="KW-0238">DNA-binding</keyword>
<dbReference type="Pfam" id="PF03221">
    <property type="entry name" value="HTH_Tnp_Tc5"/>
    <property type="match status" value="1"/>
</dbReference>
<dbReference type="Pfam" id="PF03184">
    <property type="entry name" value="DDE_1"/>
    <property type="match status" value="1"/>
</dbReference>
<name>A3LRT2_PICST</name>
<accession>A3LRT2</accession>
<dbReference type="InterPro" id="IPR050863">
    <property type="entry name" value="CenT-Element_Derived"/>
</dbReference>
<proteinExistence type="predicted"/>
<evidence type="ECO:0000313" key="3">
    <source>
        <dbReference type="EMBL" id="ABN65444.2"/>
    </source>
</evidence>
<evidence type="ECO:0000313" key="4">
    <source>
        <dbReference type="Proteomes" id="UP000002258"/>
    </source>
</evidence>
<dbReference type="SMART" id="SM00674">
    <property type="entry name" value="CENPB"/>
    <property type="match status" value="1"/>
</dbReference>
<dbReference type="Proteomes" id="UP000002258">
    <property type="component" value="Chromosome 3"/>
</dbReference>
<reference evidence="3 4" key="1">
    <citation type="journal article" date="2007" name="Nat. Biotechnol.">
        <title>Genome sequence of the lignocellulose-bioconverting and xylose-fermenting yeast Pichia stipitis.</title>
        <authorList>
            <person name="Jeffries T.W."/>
            <person name="Grigoriev I.V."/>
            <person name="Grimwood J."/>
            <person name="Laplaza J.M."/>
            <person name="Aerts A."/>
            <person name="Salamov A."/>
            <person name="Schmutz J."/>
            <person name="Lindquist E."/>
            <person name="Dehal P."/>
            <person name="Shapiro H."/>
            <person name="Jin Y.S."/>
            <person name="Passoth V."/>
            <person name="Richardson P.M."/>
        </authorList>
    </citation>
    <scope>NUCLEOTIDE SEQUENCE [LARGE SCALE GENOMIC DNA]</scope>
    <source>
        <strain evidence="4">ATCC 58785 / CBS 6054 / NBRC 10063 / NRRL Y-11545</strain>
    </source>
</reference>
<feature type="domain" description="HTH CENPB-type" evidence="2">
    <location>
        <begin position="64"/>
        <end position="139"/>
    </location>
</feature>
<keyword evidence="3" id="KW-0670">Pyruvate</keyword>
<dbReference type="FunCoup" id="A3LRT2">
    <property type="interactions" value="84"/>
</dbReference>
<sequence length="533" mass="61131">MGYTIKQKIDICLKAEAFPNMTQADLALWAAEQYGSQKAPSQTTISRILSSKNDLIASKETDFQLVRRRKQSNPLLRRILTEWITQAIWENIPITTPIIQSTSNAIWNRLPKLEKDGNGIFNHKWCNHFLKRLNINLTGSPQDIASNPGQYKLNKVWKLDEKVELKQYLCDLIAQDNYSPQDIFVLDEFQLFYSLPLDQIFDVSSVDKGLKQSSSSTENSLTIMLGCNIDGSEKLSPLIVGKYDRFDVSKSSHSSLKTATISVSQHNLMNRLTEAYQLFYKSNTNKWITSSMFQNYLLTLDHKLGNRKILLLLDDSSSHRIINLKFENIKLCYLKNNTNHTSPYNSLYNGVKFDYLPMNFGIIEEFKILYRLQQYLEMINRQRLNSKAEASPDIDLSNYKAVALQGMEVLSENDYHIPLIKVIEWIKRSWDSLTCEKIFLSWKKTHLLPLNKSWPSNDPAMVLKADSIIAPLISSTASYNANKSYDKLNEIMGYLNVVIPWEIDELLGLVNEMGKVTLSYVSIEEIIGSCLSE</sequence>
<dbReference type="InterPro" id="IPR009057">
    <property type="entry name" value="Homeodomain-like_sf"/>
</dbReference>
<dbReference type="eggNOG" id="KOG3105">
    <property type="taxonomic scope" value="Eukaryota"/>
</dbReference>
<protein>
    <submittedName>
        <fullName evidence="3">Pyruvate decarboxylase regulator (PDC2)</fullName>
    </submittedName>
</protein>